<dbReference type="Gene3D" id="3.30.1490.20">
    <property type="entry name" value="ATP-grasp fold, A domain"/>
    <property type="match status" value="1"/>
</dbReference>
<dbReference type="InterPro" id="IPR016102">
    <property type="entry name" value="Succinyl-CoA_synth-like"/>
</dbReference>
<dbReference type="InterPro" id="IPR005809">
    <property type="entry name" value="Succ_CoA_ligase-like_bsu"/>
</dbReference>
<dbReference type="Pfam" id="PF08442">
    <property type="entry name" value="ATP-grasp_2"/>
    <property type="match status" value="1"/>
</dbReference>
<keyword evidence="1" id="KW-0436">Ligase</keyword>
<sequence>MNLYEFEGKDLLKKYKIPTPAGVVIQREQADTIPADIAFPCVVKAQVQSGKRGKGGGVLFAQNIDELKTHVADLFSKKICNDTVLYVLVEAKKAIKQEYYLAITYNTQKKIPVVLFSAQGGMDIEQDSENVHVLDIDPLKGFEEFRMRELLVTAGARGKDVALIADTAKRLYRVFSGEDARLAEINPLAKLEDGSFVALDAKIILDEDAGFRHQWNKLGPRTTMGRLLTQREQAVRQVDAGEFYYRGTAGKYIEMDGDIACLFSGGGASISMMDALLKVGGKPANYTEYSGNPPREKVAALAKIVLSKPGLRGIWIVGGVANFTHIGNTMAGIADVLRELKPTIPIIIRSAGPHEAEGRKLMEKLAAELQLDLKWYGREISMTQTAEILMKKVNEQT</sequence>
<evidence type="ECO:0000259" key="6">
    <source>
        <dbReference type="PROSITE" id="PS50975"/>
    </source>
</evidence>
<dbReference type="InterPro" id="IPR011761">
    <property type="entry name" value="ATP-grasp"/>
</dbReference>
<dbReference type="Proteomes" id="UP000176952">
    <property type="component" value="Unassembled WGS sequence"/>
</dbReference>
<dbReference type="PROSITE" id="PS50975">
    <property type="entry name" value="ATP_GRASP"/>
    <property type="match status" value="1"/>
</dbReference>
<dbReference type="GO" id="GO:0005524">
    <property type="term" value="F:ATP binding"/>
    <property type="evidence" value="ECO:0007669"/>
    <property type="project" value="UniProtKB-UniRule"/>
</dbReference>
<comment type="caution">
    <text evidence="7">The sequence shown here is derived from an EMBL/GenBank/DDBJ whole genome shotgun (WGS) entry which is preliminary data.</text>
</comment>
<dbReference type="GO" id="GO:0042709">
    <property type="term" value="C:succinate-CoA ligase complex"/>
    <property type="evidence" value="ECO:0007669"/>
    <property type="project" value="TreeGrafter"/>
</dbReference>
<dbReference type="PIRSF" id="PIRSF001554">
    <property type="entry name" value="SucCS_beta"/>
    <property type="match status" value="1"/>
</dbReference>
<dbReference type="GO" id="GO:0006104">
    <property type="term" value="P:succinyl-CoA metabolic process"/>
    <property type="evidence" value="ECO:0007669"/>
    <property type="project" value="TreeGrafter"/>
</dbReference>
<dbReference type="GO" id="GO:0006099">
    <property type="term" value="P:tricarboxylic acid cycle"/>
    <property type="evidence" value="ECO:0007669"/>
    <property type="project" value="InterPro"/>
</dbReference>
<dbReference type="PANTHER" id="PTHR11815">
    <property type="entry name" value="SUCCINYL-COA SYNTHETASE BETA CHAIN"/>
    <property type="match status" value="1"/>
</dbReference>
<dbReference type="GO" id="GO:0046872">
    <property type="term" value="F:metal ion binding"/>
    <property type="evidence" value="ECO:0007669"/>
    <property type="project" value="InterPro"/>
</dbReference>
<dbReference type="Gene3D" id="3.40.50.261">
    <property type="entry name" value="Succinyl-CoA synthetase domains"/>
    <property type="match status" value="1"/>
</dbReference>
<feature type="domain" description="ATP-grasp" evidence="6">
    <location>
        <begin position="9"/>
        <end position="249"/>
    </location>
</feature>
<keyword evidence="2 5" id="KW-0547">Nucleotide-binding</keyword>
<dbReference type="AlphaFoldDB" id="A0A1G2AXL3"/>
<keyword evidence="5" id="KW-0067">ATP-binding</keyword>
<dbReference type="SUPFAM" id="SSF52210">
    <property type="entry name" value="Succinyl-CoA synthetase domains"/>
    <property type="match status" value="1"/>
</dbReference>
<evidence type="ECO:0000256" key="5">
    <source>
        <dbReference type="PROSITE-ProRule" id="PRU00409"/>
    </source>
</evidence>
<dbReference type="GO" id="GO:0005829">
    <property type="term" value="C:cytosol"/>
    <property type="evidence" value="ECO:0007669"/>
    <property type="project" value="TreeGrafter"/>
</dbReference>
<dbReference type="InterPro" id="IPR013815">
    <property type="entry name" value="ATP_grasp_subdomain_1"/>
</dbReference>
<name>A0A1G2AXL3_9BACT</name>
<organism evidence="7 8">
    <name type="scientific">Candidatus Kerfeldbacteria bacterium RIFCSPHIGHO2_12_FULL_48_17</name>
    <dbReference type="NCBI Taxonomy" id="1798542"/>
    <lineage>
        <taxon>Bacteria</taxon>
        <taxon>Candidatus Kerfeldiibacteriota</taxon>
    </lineage>
</organism>
<evidence type="ECO:0000256" key="1">
    <source>
        <dbReference type="ARBA" id="ARBA00022598"/>
    </source>
</evidence>
<dbReference type="InterPro" id="IPR032263">
    <property type="entry name" value="Citrate-bd"/>
</dbReference>
<dbReference type="Pfam" id="PF16114">
    <property type="entry name" value="Citrate_bind"/>
    <property type="match status" value="1"/>
</dbReference>
<evidence type="ECO:0000313" key="7">
    <source>
        <dbReference type="EMBL" id="OGY81638.1"/>
    </source>
</evidence>
<dbReference type="Gene3D" id="3.30.470.20">
    <property type="entry name" value="ATP-grasp fold, B domain"/>
    <property type="match status" value="1"/>
</dbReference>
<dbReference type="GO" id="GO:0003878">
    <property type="term" value="F:ATP citrate synthase activity"/>
    <property type="evidence" value="ECO:0007669"/>
    <property type="project" value="UniProtKB-EC"/>
</dbReference>
<reference evidence="7 8" key="1">
    <citation type="journal article" date="2016" name="Nat. Commun.">
        <title>Thousands of microbial genomes shed light on interconnected biogeochemical processes in an aquifer system.</title>
        <authorList>
            <person name="Anantharaman K."/>
            <person name="Brown C.T."/>
            <person name="Hug L.A."/>
            <person name="Sharon I."/>
            <person name="Castelle C.J."/>
            <person name="Probst A.J."/>
            <person name="Thomas B.C."/>
            <person name="Singh A."/>
            <person name="Wilkins M.J."/>
            <person name="Karaoz U."/>
            <person name="Brodie E.L."/>
            <person name="Williams K.H."/>
            <person name="Hubbard S.S."/>
            <person name="Banfield J.F."/>
        </authorList>
    </citation>
    <scope>NUCLEOTIDE SEQUENCE [LARGE SCALE GENOMIC DNA]</scope>
</reference>
<gene>
    <name evidence="7" type="ORF">A3F54_01060</name>
</gene>
<dbReference type="PANTHER" id="PTHR11815:SF10">
    <property type="entry name" value="SUCCINATE--COA LIGASE [GDP-FORMING] SUBUNIT BETA, MITOCHONDRIAL"/>
    <property type="match status" value="1"/>
</dbReference>
<dbReference type="EMBL" id="MHKD01000042">
    <property type="protein sequence ID" value="OGY81638.1"/>
    <property type="molecule type" value="Genomic_DNA"/>
</dbReference>
<proteinExistence type="predicted"/>
<comment type="catalytic activity">
    <reaction evidence="4">
        <text>oxaloacetate + acetyl-CoA + ADP + phosphate = citrate + ATP + CoA</text>
        <dbReference type="Rhea" id="RHEA:21160"/>
        <dbReference type="ChEBI" id="CHEBI:16452"/>
        <dbReference type="ChEBI" id="CHEBI:16947"/>
        <dbReference type="ChEBI" id="CHEBI:30616"/>
        <dbReference type="ChEBI" id="CHEBI:43474"/>
        <dbReference type="ChEBI" id="CHEBI:57287"/>
        <dbReference type="ChEBI" id="CHEBI:57288"/>
        <dbReference type="ChEBI" id="CHEBI:456216"/>
        <dbReference type="EC" id="2.3.3.8"/>
    </reaction>
</comment>
<evidence type="ECO:0000256" key="4">
    <source>
        <dbReference type="ARBA" id="ARBA00047593"/>
    </source>
</evidence>
<keyword evidence="3" id="KW-0808">Transferase</keyword>
<dbReference type="InterPro" id="IPR013650">
    <property type="entry name" value="ATP-grasp_succ-CoA_synth-type"/>
</dbReference>
<keyword evidence="3" id="KW-0012">Acyltransferase</keyword>
<accession>A0A1G2AXL3</accession>
<protein>
    <recommendedName>
        <fullName evidence="6">ATP-grasp domain-containing protein</fullName>
    </recommendedName>
</protein>
<dbReference type="SUPFAM" id="SSF56059">
    <property type="entry name" value="Glutathione synthetase ATP-binding domain-like"/>
    <property type="match status" value="1"/>
</dbReference>
<dbReference type="GO" id="GO:0004775">
    <property type="term" value="F:succinate-CoA ligase (ADP-forming) activity"/>
    <property type="evidence" value="ECO:0007669"/>
    <property type="project" value="TreeGrafter"/>
</dbReference>
<evidence type="ECO:0000256" key="3">
    <source>
        <dbReference type="ARBA" id="ARBA00023315"/>
    </source>
</evidence>
<evidence type="ECO:0000256" key="2">
    <source>
        <dbReference type="ARBA" id="ARBA00022741"/>
    </source>
</evidence>
<dbReference type="STRING" id="1798542.A3F54_01060"/>
<evidence type="ECO:0000313" key="8">
    <source>
        <dbReference type="Proteomes" id="UP000176952"/>
    </source>
</evidence>